<feature type="region of interest" description="Disordered" evidence="1">
    <location>
        <begin position="110"/>
        <end position="130"/>
    </location>
</feature>
<evidence type="ECO:0000313" key="2">
    <source>
        <dbReference type="EMBL" id="UXH76146.1"/>
    </source>
</evidence>
<protein>
    <submittedName>
        <fullName evidence="2">Uncharacterized protein</fullName>
    </submittedName>
</protein>
<evidence type="ECO:0000256" key="1">
    <source>
        <dbReference type="SAM" id="MobiDB-lite"/>
    </source>
</evidence>
<reference evidence="2" key="1">
    <citation type="submission" date="2022-10" db="EMBL/GenBank/DDBJ databases">
        <title>Characterization and whole genome sequencing of a new Roseateles species, isolated from fresh water.</title>
        <authorList>
            <person name="Guliayeva D.Y."/>
            <person name="Akhremchuk A.E."/>
            <person name="Sikolenko M.A."/>
            <person name="Valentovich L.N."/>
            <person name="Sidarenka A.V."/>
        </authorList>
    </citation>
    <scope>NUCLEOTIDE SEQUENCE</scope>
    <source>
        <strain evidence="2">BIM B-1768</strain>
    </source>
</reference>
<gene>
    <name evidence="2" type="ORF">N4261_13795</name>
</gene>
<keyword evidence="3" id="KW-1185">Reference proteome</keyword>
<dbReference type="Proteomes" id="UP001064933">
    <property type="component" value="Chromosome"/>
</dbReference>
<dbReference type="EMBL" id="CP104562">
    <property type="protein sequence ID" value="UXH76146.1"/>
    <property type="molecule type" value="Genomic_DNA"/>
</dbReference>
<name>A0ABY6AWF5_9BURK</name>
<accession>A0ABY6AWF5</accession>
<sequence length="283" mass="30707">MNRLLTLRVRTAGCAADASLNDLPLVRVGGTGGATALPVHEFLLRGLNRLMLRVDPASIDAGADVPPSAELVLHLARAPVDLDRSSILDTSGQRDLLLARTGWGAGFADAGGAPTEPTTSSGEGEGAGAWHRGVDVDLPVDLPRWRWLDAPAVPVGSMEAMRARALQCVQQRVLEFRRGDGAGWLGLTRLAREERAVAYGGNVRAREQAFLDTLRAAPDGRPWSWSWPESDDFVLRPEADGRLMSCLRRDGGPVLEAQSRDGRHAWSLPLRLAWLDERLHGLR</sequence>
<organism evidence="2 3">
    <name type="scientific">Roseateles amylovorans</name>
    <dbReference type="NCBI Taxonomy" id="2978473"/>
    <lineage>
        <taxon>Bacteria</taxon>
        <taxon>Pseudomonadati</taxon>
        <taxon>Pseudomonadota</taxon>
        <taxon>Betaproteobacteria</taxon>
        <taxon>Burkholderiales</taxon>
        <taxon>Sphaerotilaceae</taxon>
        <taxon>Roseateles</taxon>
    </lineage>
</organism>
<evidence type="ECO:0000313" key="3">
    <source>
        <dbReference type="Proteomes" id="UP001064933"/>
    </source>
</evidence>
<dbReference type="RefSeq" id="WP_261755878.1">
    <property type="nucleotide sequence ID" value="NZ_CP104562.2"/>
</dbReference>
<proteinExistence type="predicted"/>